<feature type="transmembrane region" description="Helical" evidence="1">
    <location>
        <begin position="466"/>
        <end position="485"/>
    </location>
</feature>
<accession>A0A512RDG9</accession>
<keyword evidence="1" id="KW-1133">Transmembrane helix</keyword>
<feature type="transmembrane region" description="Helical" evidence="1">
    <location>
        <begin position="439"/>
        <end position="460"/>
    </location>
</feature>
<feature type="transmembrane region" description="Helical" evidence="1">
    <location>
        <begin position="135"/>
        <end position="157"/>
    </location>
</feature>
<protein>
    <submittedName>
        <fullName evidence="2">Uncharacterized protein</fullName>
    </submittedName>
</protein>
<feature type="transmembrane region" description="Helical" evidence="1">
    <location>
        <begin position="163"/>
        <end position="191"/>
    </location>
</feature>
<comment type="caution">
    <text evidence="2">The sequence shown here is derived from an EMBL/GenBank/DDBJ whole genome shotgun (WGS) entry which is preliminary data.</text>
</comment>
<keyword evidence="1" id="KW-0472">Membrane</keyword>
<dbReference type="Proteomes" id="UP000321436">
    <property type="component" value="Unassembled WGS sequence"/>
</dbReference>
<feature type="transmembrane region" description="Helical" evidence="1">
    <location>
        <begin position="528"/>
        <end position="545"/>
    </location>
</feature>
<feature type="transmembrane region" description="Helical" evidence="1">
    <location>
        <begin position="267"/>
        <end position="289"/>
    </location>
</feature>
<proteinExistence type="predicted"/>
<sequence length="558" mass="63704">MMNRFFLAVVALLNPLWLRLGVNVPQLRAILQAKLIMDDRRPNAYTQMQQKKRKEMKNGSVVMLLVSLLMGLFYLYFFVVSPDHLMQLFMWFTVYMVMMTITLISDFTSVLIDVKDNYVILPRPVNDRTVVVSRLLHIMIHISRIVLPLALPAFVWLTVRDGFIAAVWFGILVLLLSIFGIFVVNTIYIIALKLTTPERFKEVINYVQIIFSVIVFATYYLVPRLLRESQLADINLHDYPWLEIVPTYWFAGAWQAVADGLYTPSHVAYLVLVWIVPFGSLWLVIRIFAPSFNRKLAMIGSSGGEAPARTKAVSTSMFYKQLAKRFTSGTQEQLSFELVWLMTGRMREFKLKVYPSLAYVFVFFAYFLLTGRHGSPGEAWSKLPETNMFIFLIYTSSFVFLTAISNLVYSDKHRAAWIYYAAPLASPGQLLMGAFKATLVKFFVPFYGVVAVFTLFTWGIKTLPDLALGFVNVVLINLVFALVFLRKLPFSAEQNIKQSAGTFLRGLLTLIIPGGIGFGHFLVAGELWLVGLFALLSIAAFYLVYMKYRETSWARLEV</sequence>
<evidence type="ECO:0000313" key="2">
    <source>
        <dbReference type="EMBL" id="GEP93745.1"/>
    </source>
</evidence>
<evidence type="ECO:0000313" key="3">
    <source>
        <dbReference type="Proteomes" id="UP000321436"/>
    </source>
</evidence>
<feature type="transmembrane region" description="Helical" evidence="1">
    <location>
        <begin position="89"/>
        <end position="114"/>
    </location>
</feature>
<feature type="transmembrane region" description="Helical" evidence="1">
    <location>
        <begin position="203"/>
        <end position="222"/>
    </location>
</feature>
<feature type="transmembrane region" description="Helical" evidence="1">
    <location>
        <begin position="58"/>
        <end position="77"/>
    </location>
</feature>
<dbReference type="RefSeq" id="WP_186830829.1">
    <property type="nucleotide sequence ID" value="NZ_BKAU01000001.1"/>
</dbReference>
<evidence type="ECO:0000256" key="1">
    <source>
        <dbReference type="SAM" id="Phobius"/>
    </source>
</evidence>
<gene>
    <name evidence="2" type="ORF">CCY01nite_00050</name>
</gene>
<keyword evidence="3" id="KW-1185">Reference proteome</keyword>
<reference evidence="2 3" key="1">
    <citation type="submission" date="2019-07" db="EMBL/GenBank/DDBJ databases">
        <title>Whole genome shotgun sequence of Chitinophaga cymbidii NBRC 109752.</title>
        <authorList>
            <person name="Hosoyama A."/>
            <person name="Uohara A."/>
            <person name="Ohji S."/>
            <person name="Ichikawa N."/>
        </authorList>
    </citation>
    <scope>NUCLEOTIDE SEQUENCE [LARGE SCALE GENOMIC DNA]</scope>
    <source>
        <strain evidence="2 3">NBRC 109752</strain>
    </source>
</reference>
<dbReference type="AlphaFoldDB" id="A0A512RDG9"/>
<organism evidence="2 3">
    <name type="scientific">Chitinophaga cymbidii</name>
    <dbReference type="NCBI Taxonomy" id="1096750"/>
    <lineage>
        <taxon>Bacteria</taxon>
        <taxon>Pseudomonadati</taxon>
        <taxon>Bacteroidota</taxon>
        <taxon>Chitinophagia</taxon>
        <taxon>Chitinophagales</taxon>
        <taxon>Chitinophagaceae</taxon>
        <taxon>Chitinophaga</taxon>
    </lineage>
</organism>
<keyword evidence="1" id="KW-0812">Transmembrane</keyword>
<feature type="transmembrane region" description="Helical" evidence="1">
    <location>
        <begin position="389"/>
        <end position="409"/>
    </location>
</feature>
<dbReference type="EMBL" id="BKAU01000001">
    <property type="protein sequence ID" value="GEP93745.1"/>
    <property type="molecule type" value="Genomic_DNA"/>
</dbReference>
<feature type="transmembrane region" description="Helical" evidence="1">
    <location>
        <begin position="351"/>
        <end position="369"/>
    </location>
</feature>
<feature type="transmembrane region" description="Helical" evidence="1">
    <location>
        <begin position="506"/>
        <end position="522"/>
    </location>
</feature>
<name>A0A512RDG9_9BACT</name>